<dbReference type="GO" id="GO:0005524">
    <property type="term" value="F:ATP binding"/>
    <property type="evidence" value="ECO:0007669"/>
    <property type="project" value="UniProtKB-UniRule"/>
</dbReference>
<comment type="catalytic activity">
    <reaction evidence="21">
        <text>L-seryl-[protein] + ATP = O-phospho-L-seryl-[protein] + ADP + H(+)</text>
        <dbReference type="Rhea" id="RHEA:17989"/>
        <dbReference type="Rhea" id="RHEA-COMP:9863"/>
        <dbReference type="Rhea" id="RHEA-COMP:11604"/>
        <dbReference type="ChEBI" id="CHEBI:15378"/>
        <dbReference type="ChEBI" id="CHEBI:29999"/>
        <dbReference type="ChEBI" id="CHEBI:30616"/>
        <dbReference type="ChEBI" id="CHEBI:83421"/>
        <dbReference type="ChEBI" id="CHEBI:456216"/>
        <dbReference type="EC" id="2.7.11.1"/>
    </reaction>
</comment>
<feature type="region of interest" description="Disordered" evidence="26">
    <location>
        <begin position="327"/>
        <end position="358"/>
    </location>
</feature>
<evidence type="ECO:0000313" key="28">
    <source>
        <dbReference type="Proteomes" id="UP000515156"/>
    </source>
</evidence>
<keyword evidence="9" id="KW-0597">Phosphoprotein</keyword>
<evidence type="ECO:0000256" key="21">
    <source>
        <dbReference type="ARBA" id="ARBA00048679"/>
    </source>
</evidence>
<dbReference type="SMART" id="SM00220">
    <property type="entry name" value="S_TKc"/>
    <property type="match status" value="1"/>
</dbReference>
<dbReference type="RefSeq" id="XP_030061948.1">
    <property type="nucleotide sequence ID" value="XM_030206088.1"/>
</dbReference>
<dbReference type="Gene3D" id="3.30.200.20">
    <property type="entry name" value="Phosphorylase Kinase, domain 1"/>
    <property type="match status" value="1"/>
</dbReference>
<keyword evidence="17" id="KW-0460">Magnesium</keyword>
<dbReference type="PANTHER" id="PTHR44899">
    <property type="entry name" value="CAMK FAMILY PROTEIN KINASE"/>
    <property type="match status" value="1"/>
</dbReference>
<dbReference type="Proteomes" id="UP000515156">
    <property type="component" value="Chromosome 6"/>
</dbReference>
<dbReference type="FunFam" id="3.30.200.20:FF:000247">
    <property type="entry name" value="serine/threonine-protein kinase Nek4 isoform X1"/>
    <property type="match status" value="1"/>
</dbReference>
<dbReference type="GO" id="GO:0005737">
    <property type="term" value="C:cytoplasm"/>
    <property type="evidence" value="ECO:0007669"/>
    <property type="project" value="UniProtKB-SubCell"/>
</dbReference>
<evidence type="ECO:0000256" key="1">
    <source>
        <dbReference type="ARBA" id="ARBA00001936"/>
    </source>
</evidence>
<keyword evidence="8" id="KW-0723">Serine/threonine-protein kinase</keyword>
<dbReference type="PROSITE" id="PS00108">
    <property type="entry name" value="PROTEIN_KINASE_ST"/>
    <property type="match status" value="1"/>
</dbReference>
<protein>
    <recommendedName>
        <fullName evidence="22">Serine/threonine-protein kinase Nek4</fullName>
        <ecNumber evidence="5">2.7.11.1</ecNumber>
    </recommendedName>
    <alternativeName>
        <fullName evidence="24">Never in mitosis A-related kinase 4</fullName>
    </alternativeName>
    <alternativeName>
        <fullName evidence="23">Serine/threonine-protein kinase 2</fullName>
    </alternativeName>
</protein>
<feature type="compositionally biased region" description="Basic and acidic residues" evidence="26">
    <location>
        <begin position="327"/>
        <end position="341"/>
    </location>
</feature>
<accession>A0A6P7YA74</accession>
<keyword evidence="14" id="KW-0498">Mitosis</keyword>
<dbReference type="GO" id="GO:0051301">
    <property type="term" value="P:cell division"/>
    <property type="evidence" value="ECO:0007669"/>
    <property type="project" value="UniProtKB-KW"/>
</dbReference>
<dbReference type="GeneID" id="115472048"/>
<gene>
    <name evidence="29" type="primary">NEK4</name>
</gene>
<evidence type="ECO:0000256" key="8">
    <source>
        <dbReference type="ARBA" id="ARBA00022527"/>
    </source>
</evidence>
<organism evidence="28 29">
    <name type="scientific">Microcaecilia unicolor</name>
    <dbReference type="NCBI Taxonomy" id="1415580"/>
    <lineage>
        <taxon>Eukaryota</taxon>
        <taxon>Metazoa</taxon>
        <taxon>Chordata</taxon>
        <taxon>Craniata</taxon>
        <taxon>Vertebrata</taxon>
        <taxon>Euteleostomi</taxon>
        <taxon>Amphibia</taxon>
        <taxon>Gymnophiona</taxon>
        <taxon>Siphonopidae</taxon>
        <taxon>Microcaecilia</taxon>
    </lineage>
</organism>
<comment type="similarity">
    <text evidence="4">Belongs to the protein kinase superfamily. NEK Ser/Thr protein kinase family. NIMA subfamily.</text>
</comment>
<dbReference type="PANTHER" id="PTHR44899:SF7">
    <property type="entry name" value="NIMA-RELATED KINASE"/>
    <property type="match status" value="1"/>
</dbReference>
<name>A0A6P7YA74_9AMPH</name>
<dbReference type="PROSITE" id="PS00107">
    <property type="entry name" value="PROTEIN_KINASE_ATP"/>
    <property type="match status" value="1"/>
</dbReference>
<evidence type="ECO:0000256" key="12">
    <source>
        <dbReference type="ARBA" id="ARBA00022723"/>
    </source>
</evidence>
<dbReference type="CDD" id="cd08223">
    <property type="entry name" value="STKc_Nek4"/>
    <property type="match status" value="1"/>
</dbReference>
<evidence type="ECO:0000256" key="6">
    <source>
        <dbReference type="ARBA" id="ARBA00022481"/>
    </source>
</evidence>
<keyword evidence="13 25" id="KW-0547">Nucleotide-binding</keyword>
<dbReference type="InterPro" id="IPR051131">
    <property type="entry name" value="NEK_Ser/Thr_kinase_NIMA"/>
</dbReference>
<evidence type="ECO:0000256" key="20">
    <source>
        <dbReference type="ARBA" id="ARBA00047899"/>
    </source>
</evidence>
<keyword evidence="18" id="KW-0966">Cell projection</keyword>
<feature type="region of interest" description="Disordered" evidence="26">
    <location>
        <begin position="493"/>
        <end position="586"/>
    </location>
</feature>
<dbReference type="InterPro" id="IPR000719">
    <property type="entry name" value="Prot_kinase_dom"/>
</dbReference>
<feature type="compositionally biased region" description="Polar residues" evidence="26">
    <location>
        <begin position="552"/>
        <end position="569"/>
    </location>
</feature>
<keyword evidence="6" id="KW-0488">Methylation</keyword>
<dbReference type="SUPFAM" id="SSF56112">
    <property type="entry name" value="Protein kinase-like (PK-like)"/>
    <property type="match status" value="1"/>
</dbReference>
<feature type="compositionally biased region" description="Polar residues" evidence="26">
    <location>
        <begin position="501"/>
        <end position="520"/>
    </location>
</feature>
<keyword evidence="7" id="KW-0963">Cytoplasm</keyword>
<reference evidence="29" key="1">
    <citation type="submission" date="2025-08" db="UniProtKB">
        <authorList>
            <consortium name="RefSeq"/>
        </authorList>
    </citation>
    <scope>IDENTIFICATION</scope>
</reference>
<evidence type="ECO:0000256" key="18">
    <source>
        <dbReference type="ARBA" id="ARBA00023273"/>
    </source>
</evidence>
<dbReference type="Pfam" id="PF00069">
    <property type="entry name" value="Pkinase"/>
    <property type="match status" value="1"/>
</dbReference>
<evidence type="ECO:0000256" key="25">
    <source>
        <dbReference type="PROSITE-ProRule" id="PRU10141"/>
    </source>
</evidence>
<keyword evidence="16 25" id="KW-0067">ATP-binding</keyword>
<evidence type="ECO:0000256" key="23">
    <source>
        <dbReference type="ARBA" id="ARBA00080102"/>
    </source>
</evidence>
<dbReference type="OrthoDB" id="248923at2759"/>
<keyword evidence="12" id="KW-0479">Metal-binding</keyword>
<evidence type="ECO:0000256" key="11">
    <source>
        <dbReference type="ARBA" id="ARBA00022679"/>
    </source>
</evidence>
<feature type="region of interest" description="Disordered" evidence="26">
    <location>
        <begin position="606"/>
        <end position="664"/>
    </location>
</feature>
<feature type="compositionally biased region" description="Basic and acidic residues" evidence="26">
    <location>
        <begin position="651"/>
        <end position="664"/>
    </location>
</feature>
<dbReference type="CTD" id="6787"/>
<evidence type="ECO:0000256" key="16">
    <source>
        <dbReference type="ARBA" id="ARBA00022840"/>
    </source>
</evidence>
<dbReference type="InterPro" id="IPR011009">
    <property type="entry name" value="Kinase-like_dom_sf"/>
</dbReference>
<comment type="catalytic activity">
    <reaction evidence="20">
        <text>L-threonyl-[protein] + ATP = O-phospho-L-threonyl-[protein] + ADP + H(+)</text>
        <dbReference type="Rhea" id="RHEA:46608"/>
        <dbReference type="Rhea" id="RHEA-COMP:11060"/>
        <dbReference type="Rhea" id="RHEA-COMP:11605"/>
        <dbReference type="ChEBI" id="CHEBI:15378"/>
        <dbReference type="ChEBI" id="CHEBI:30013"/>
        <dbReference type="ChEBI" id="CHEBI:30616"/>
        <dbReference type="ChEBI" id="CHEBI:61977"/>
        <dbReference type="ChEBI" id="CHEBI:456216"/>
        <dbReference type="EC" id="2.7.11.1"/>
    </reaction>
</comment>
<evidence type="ECO:0000256" key="22">
    <source>
        <dbReference type="ARBA" id="ARBA00067731"/>
    </source>
</evidence>
<evidence type="ECO:0000256" key="24">
    <source>
        <dbReference type="ARBA" id="ARBA00082679"/>
    </source>
</evidence>
<dbReference type="AlphaFoldDB" id="A0A6P7YA74"/>
<dbReference type="GO" id="GO:0046872">
    <property type="term" value="F:metal ion binding"/>
    <property type="evidence" value="ECO:0007669"/>
    <property type="project" value="UniProtKB-KW"/>
</dbReference>
<evidence type="ECO:0000256" key="7">
    <source>
        <dbReference type="ARBA" id="ARBA00022490"/>
    </source>
</evidence>
<dbReference type="PROSITE" id="PS50011">
    <property type="entry name" value="PROTEIN_KINASE_DOM"/>
    <property type="match status" value="1"/>
</dbReference>
<proteinExistence type="inferred from homology"/>
<keyword evidence="11" id="KW-0808">Transferase</keyword>
<evidence type="ECO:0000256" key="15">
    <source>
        <dbReference type="ARBA" id="ARBA00022777"/>
    </source>
</evidence>
<keyword evidence="10" id="KW-0132">Cell division</keyword>
<evidence type="ECO:0000256" key="2">
    <source>
        <dbReference type="ARBA" id="ARBA00004138"/>
    </source>
</evidence>
<dbReference type="FunCoup" id="A0A6P7YA74">
    <property type="interactions" value="2715"/>
</dbReference>
<dbReference type="Gene3D" id="1.10.510.10">
    <property type="entry name" value="Transferase(Phosphotransferase) domain 1"/>
    <property type="match status" value="1"/>
</dbReference>
<evidence type="ECO:0000256" key="3">
    <source>
        <dbReference type="ARBA" id="ARBA00004496"/>
    </source>
</evidence>
<dbReference type="InterPro" id="IPR017441">
    <property type="entry name" value="Protein_kinase_ATP_BS"/>
</dbReference>
<evidence type="ECO:0000256" key="14">
    <source>
        <dbReference type="ARBA" id="ARBA00022776"/>
    </source>
</evidence>
<feature type="domain" description="Protein kinase" evidence="27">
    <location>
        <begin position="21"/>
        <end position="276"/>
    </location>
</feature>
<dbReference type="EC" id="2.7.11.1" evidence="5"/>
<dbReference type="InterPro" id="IPR008271">
    <property type="entry name" value="Ser/Thr_kinase_AS"/>
</dbReference>
<evidence type="ECO:0000256" key="10">
    <source>
        <dbReference type="ARBA" id="ARBA00022618"/>
    </source>
</evidence>
<keyword evidence="19" id="KW-0131">Cell cycle</keyword>
<keyword evidence="28" id="KW-1185">Reference proteome</keyword>
<dbReference type="KEGG" id="muo:115472048"/>
<evidence type="ECO:0000256" key="4">
    <source>
        <dbReference type="ARBA" id="ARBA00010886"/>
    </source>
</evidence>
<evidence type="ECO:0000313" key="29">
    <source>
        <dbReference type="RefSeq" id="XP_030061948.1"/>
    </source>
</evidence>
<feature type="binding site" evidence="25">
    <location>
        <position position="51"/>
    </location>
    <ligand>
        <name>ATP</name>
        <dbReference type="ChEBI" id="CHEBI:30616"/>
    </ligand>
</feature>
<evidence type="ECO:0000256" key="9">
    <source>
        <dbReference type="ARBA" id="ARBA00022553"/>
    </source>
</evidence>
<evidence type="ECO:0000256" key="17">
    <source>
        <dbReference type="ARBA" id="ARBA00022842"/>
    </source>
</evidence>
<evidence type="ECO:0000256" key="13">
    <source>
        <dbReference type="ARBA" id="ARBA00022741"/>
    </source>
</evidence>
<keyword evidence="15 29" id="KW-0418">Kinase</keyword>
<dbReference type="InParanoid" id="A0A6P7YA74"/>
<comment type="cofactor">
    <cofactor evidence="1">
        <name>Mn(2+)</name>
        <dbReference type="ChEBI" id="CHEBI:29035"/>
    </cofactor>
</comment>
<evidence type="ECO:0000256" key="26">
    <source>
        <dbReference type="SAM" id="MobiDB-lite"/>
    </source>
</evidence>
<evidence type="ECO:0000256" key="5">
    <source>
        <dbReference type="ARBA" id="ARBA00012513"/>
    </source>
</evidence>
<dbReference type="GO" id="GO:0005929">
    <property type="term" value="C:cilium"/>
    <property type="evidence" value="ECO:0007669"/>
    <property type="project" value="UniProtKB-SubCell"/>
</dbReference>
<dbReference type="FunFam" id="1.10.510.10:FF:000219">
    <property type="entry name" value="Putative serine/threonine-protein kinase Nek4"/>
    <property type="match status" value="1"/>
</dbReference>
<evidence type="ECO:0000256" key="19">
    <source>
        <dbReference type="ARBA" id="ARBA00023306"/>
    </source>
</evidence>
<comment type="subcellular location">
    <subcellularLocation>
        <location evidence="2">Cell projection</location>
        <location evidence="2">Cilium</location>
    </subcellularLocation>
    <subcellularLocation>
        <location evidence="3">Cytoplasm</location>
    </subcellularLocation>
</comment>
<feature type="compositionally biased region" description="Polar residues" evidence="26">
    <location>
        <begin position="611"/>
        <end position="625"/>
    </location>
</feature>
<evidence type="ECO:0000259" key="27">
    <source>
        <dbReference type="PROSITE" id="PS50011"/>
    </source>
</evidence>
<sequence>MHEALSPAMEKQSQPGRLADYCILRAVGKGSYGEVSLARYRNEGKQFVIKKLHLQNTSSRERKAAEQEAQLLSQLKHPNIVTYRESWEGEDGLLYIVMGFCEGGDLYHRLKDQRGKFLEESQVVEWFVQIAMALQYLHDKHIMHRDLKTQNIFLTRTNIIKVGDLGIARVLENQYDMASTLIGTPYYMSPELFSNKPYNYKSDVWALGCCVYEMATLKHAFNAKDMNSLVFRIIEGKLPAMPKHYNPQLGELIGTMLSKQPEKRPDVKDVLRRPYIKHHISLFLQATKVKSGKSRRRALDSKAICASENAEASEKNVPQKQILEQQKKQKLNKEKNPDKSKHVCTNPAEASTRDSSKNSLKNVLDSAGLSIVTVSRVDIDILPFEQENPEGDRLILDERIQSVITSAEKESKGLPEGMWLKDNQHIRKVASKPEREDFNQTSTKNMEDGDDTMKLLQPVFKDQRSSDQENLDSTEKLLEPFVPVLISDETYSKNSRETEVKSNSALKPHSSLSEPSLSWQRRQRNMEQLEAVAPQRPLPSPPSVHKVAVKKTCSNSDQPATDSSSQIRVSQDRPLSARERRRLKQSQEELLPPVLVARRASHSVAEEAKSLASNHHISTSRSSPNLVYPQKTKLVRHLSDDEFSSSASSTDKSEGDSKEGKVDSNEMQDLVQLMTQTLKQESRDQCDAPRNPFPKSEFKLHRKYRDTLVLHGKAAEDPEDFSFSEFPSDAISAPQKVRRIIEALRADVVQGLGVKLLERVYDVMDEDDDIKREVDMKEFMGDKYEDYSMKVRQLKLFEDNASF</sequence>
<dbReference type="GO" id="GO:0004674">
    <property type="term" value="F:protein serine/threonine kinase activity"/>
    <property type="evidence" value="ECO:0007669"/>
    <property type="project" value="UniProtKB-KW"/>
</dbReference>